<keyword evidence="3" id="KW-0288">FMN</keyword>
<comment type="caution">
    <text evidence="6">The sequence shown here is derived from an EMBL/GenBank/DDBJ whole genome shotgun (WGS) entry which is preliminary data.</text>
</comment>
<gene>
    <name evidence="6" type="ORF">GCM10009069_06900</name>
</gene>
<proteinExistence type="inferred from homology"/>
<dbReference type="InterPro" id="IPR013785">
    <property type="entry name" value="Aldolase_TIM"/>
</dbReference>
<organism evidence="6 7">
    <name type="scientific">Algimonas arctica</name>
    <dbReference type="NCBI Taxonomy" id="1479486"/>
    <lineage>
        <taxon>Bacteria</taxon>
        <taxon>Pseudomonadati</taxon>
        <taxon>Pseudomonadota</taxon>
        <taxon>Alphaproteobacteria</taxon>
        <taxon>Maricaulales</taxon>
        <taxon>Robiginitomaculaceae</taxon>
        <taxon>Algimonas</taxon>
    </lineage>
</organism>
<dbReference type="RefSeq" id="WP_189495440.1">
    <property type="nucleotide sequence ID" value="NZ_BMZH01000002.1"/>
</dbReference>
<evidence type="ECO:0000256" key="3">
    <source>
        <dbReference type="ARBA" id="ARBA00022643"/>
    </source>
</evidence>
<evidence type="ECO:0000256" key="5">
    <source>
        <dbReference type="ARBA" id="ARBA00023033"/>
    </source>
</evidence>
<evidence type="ECO:0000256" key="4">
    <source>
        <dbReference type="ARBA" id="ARBA00023002"/>
    </source>
</evidence>
<keyword evidence="7" id="KW-1185">Reference proteome</keyword>
<dbReference type="GO" id="GO:0051213">
    <property type="term" value="F:dioxygenase activity"/>
    <property type="evidence" value="ECO:0007669"/>
    <property type="project" value="UniProtKB-KW"/>
</dbReference>
<dbReference type="PANTHER" id="PTHR42747">
    <property type="entry name" value="NITRONATE MONOOXYGENASE-RELATED"/>
    <property type="match status" value="1"/>
</dbReference>
<dbReference type="InterPro" id="IPR004136">
    <property type="entry name" value="NMO"/>
</dbReference>
<protein>
    <submittedName>
        <fullName evidence="6">2-nitropropane dioxygenase</fullName>
    </submittedName>
</protein>
<dbReference type="EMBL" id="BMZH01000002">
    <property type="protein sequence ID" value="GHA86311.1"/>
    <property type="molecule type" value="Genomic_DNA"/>
</dbReference>
<name>A0A8J3CPA3_9PROT</name>
<reference evidence="6" key="2">
    <citation type="submission" date="2020-09" db="EMBL/GenBank/DDBJ databases">
        <authorList>
            <person name="Sun Q."/>
            <person name="Kim S."/>
        </authorList>
    </citation>
    <scope>NUCLEOTIDE SEQUENCE</scope>
    <source>
        <strain evidence="6">KCTC 32513</strain>
    </source>
</reference>
<dbReference type="GO" id="GO:0018580">
    <property type="term" value="F:nitronate monooxygenase activity"/>
    <property type="evidence" value="ECO:0007669"/>
    <property type="project" value="InterPro"/>
</dbReference>
<reference evidence="6" key="1">
    <citation type="journal article" date="2014" name="Int. J. Syst. Evol. Microbiol.">
        <title>Complete genome sequence of Corynebacterium casei LMG S-19264T (=DSM 44701T), isolated from a smear-ripened cheese.</title>
        <authorList>
            <consortium name="US DOE Joint Genome Institute (JGI-PGF)"/>
            <person name="Walter F."/>
            <person name="Albersmeier A."/>
            <person name="Kalinowski J."/>
            <person name="Ruckert C."/>
        </authorList>
    </citation>
    <scope>NUCLEOTIDE SEQUENCE</scope>
    <source>
        <strain evidence="6">KCTC 32513</strain>
    </source>
</reference>
<dbReference type="Proteomes" id="UP000634004">
    <property type="component" value="Unassembled WGS sequence"/>
</dbReference>
<evidence type="ECO:0000256" key="1">
    <source>
        <dbReference type="ARBA" id="ARBA00009881"/>
    </source>
</evidence>
<comment type="similarity">
    <text evidence="1">Belongs to the nitronate monooxygenase family. NMO class I subfamily.</text>
</comment>
<dbReference type="Gene3D" id="3.20.20.70">
    <property type="entry name" value="Aldolase class I"/>
    <property type="match status" value="1"/>
</dbReference>
<dbReference type="Pfam" id="PF03060">
    <property type="entry name" value="NMO"/>
    <property type="match status" value="1"/>
</dbReference>
<dbReference type="CDD" id="cd04730">
    <property type="entry name" value="NPD_like"/>
    <property type="match status" value="1"/>
</dbReference>
<evidence type="ECO:0000313" key="6">
    <source>
        <dbReference type="EMBL" id="GHA86311.1"/>
    </source>
</evidence>
<evidence type="ECO:0000313" key="7">
    <source>
        <dbReference type="Proteomes" id="UP000634004"/>
    </source>
</evidence>
<keyword evidence="5" id="KW-0503">Monooxygenase</keyword>
<accession>A0A8J3CPA3</accession>
<keyword evidence="4" id="KW-0560">Oxidoreductase</keyword>
<evidence type="ECO:0000256" key="2">
    <source>
        <dbReference type="ARBA" id="ARBA00022630"/>
    </source>
</evidence>
<keyword evidence="6" id="KW-0223">Dioxygenase</keyword>
<dbReference type="PANTHER" id="PTHR42747:SF4">
    <property type="entry name" value="BLR1330 PROTEIN"/>
    <property type="match status" value="1"/>
</dbReference>
<sequence length="307" mass="31965">MTPTQLRSLRLPVMVAPMFLVSGPDMVIAAARSGVIGAFPTPNCRTTEELDTWMARIKAETKDAPGLWAVNLVTHRTNSRLADDLELVAKYQPPIVITALGSPAPAIETVHRYGGIVLADVVNVALGRKAAAAGADGLVAVSSGAGGHTGQVSPFAFISSLREMFEGIICVGGAISDGMGVAGAVAAGADLVYMGTRFLAAKESLAVPDYKAMVVGAETHDIVVSDVVTGTPASWLKPSLDANGYDINGEAQKTERNYGGSDLGKRWKDVWAAGQGVGAVKTSEPLSAIVDQIELDFRAAQTRLAGY</sequence>
<keyword evidence="2" id="KW-0285">Flavoprotein</keyword>
<dbReference type="SUPFAM" id="SSF51412">
    <property type="entry name" value="Inosine monophosphate dehydrogenase (IMPDH)"/>
    <property type="match status" value="1"/>
</dbReference>
<dbReference type="AlphaFoldDB" id="A0A8J3CPA3"/>